<evidence type="ECO:0000313" key="10">
    <source>
        <dbReference type="EMBL" id="GAA0945229.1"/>
    </source>
</evidence>
<dbReference type="PANTHER" id="PTHR30294">
    <property type="entry name" value="MEMBRANE COMPONENT OF ABC TRANSPORTER YHHJ-RELATED"/>
    <property type="match status" value="1"/>
</dbReference>
<organism evidence="10 11">
    <name type="scientific">Actinocorallia libanotica</name>
    <dbReference type="NCBI Taxonomy" id="46162"/>
    <lineage>
        <taxon>Bacteria</taxon>
        <taxon>Bacillati</taxon>
        <taxon>Actinomycetota</taxon>
        <taxon>Actinomycetes</taxon>
        <taxon>Streptosporangiales</taxon>
        <taxon>Thermomonosporaceae</taxon>
        <taxon>Actinocorallia</taxon>
    </lineage>
</organism>
<accession>A0ABP4B2S8</accession>
<evidence type="ECO:0000256" key="8">
    <source>
        <dbReference type="SAM" id="Phobius"/>
    </source>
</evidence>
<feature type="transmembrane region" description="Helical" evidence="8">
    <location>
        <begin position="305"/>
        <end position="328"/>
    </location>
</feature>
<sequence>MRTALLIAGKDFKQRLRDRTLLMYALLLPLGLAFVFNLVFGGVGEESAARLGVLDADRGTAASRFTNEVLRPVEASGAVELRTVQSREEGEKLVENGDLTALFVIPEGFTAAVESGARTAIVIVGDEASPTGTAVARAIATAYTSQVTTVRLAVALVDGGDPRAAQQAVASGEAIAVERVGTSDKQLDWGTYMAAGMAVFFLFFTVQFGASGLLEERENGTLARLLAAPVSRTAVLAGKLLLSVFVGVVSIALLMAAMALLFGARWGDPVGLALVVLAGVLAATALMASVAAFARGHEAAGNRQAVLAIVLGALGGSFFPVAQLGGLMSQISKVSPHYWFLQSLADLSGGASAVDVLPGAAVLAAFAAVAGGAAVYGWRREAGA</sequence>
<dbReference type="RefSeq" id="WP_344238895.1">
    <property type="nucleotide sequence ID" value="NZ_BAAAHH010000005.1"/>
</dbReference>
<feature type="transmembrane region" description="Helical" evidence="8">
    <location>
        <begin position="356"/>
        <end position="378"/>
    </location>
</feature>
<comment type="similarity">
    <text evidence="2">Belongs to the ABC-2 integral membrane protein family.</text>
</comment>
<dbReference type="InterPro" id="IPR047817">
    <property type="entry name" value="ABC2_TM_bact-type"/>
</dbReference>
<proteinExistence type="inferred from homology"/>
<evidence type="ECO:0000256" key="3">
    <source>
        <dbReference type="ARBA" id="ARBA00022448"/>
    </source>
</evidence>
<keyword evidence="11" id="KW-1185">Reference proteome</keyword>
<evidence type="ECO:0000259" key="9">
    <source>
        <dbReference type="PROSITE" id="PS51012"/>
    </source>
</evidence>
<evidence type="ECO:0000313" key="11">
    <source>
        <dbReference type="Proteomes" id="UP001500665"/>
    </source>
</evidence>
<dbReference type="Pfam" id="PF12698">
    <property type="entry name" value="ABC2_membrane_3"/>
    <property type="match status" value="1"/>
</dbReference>
<comment type="caution">
    <text evidence="10">The sequence shown here is derived from an EMBL/GenBank/DDBJ whole genome shotgun (WGS) entry which is preliminary data.</text>
</comment>
<dbReference type="PROSITE" id="PS51012">
    <property type="entry name" value="ABC_TM2"/>
    <property type="match status" value="1"/>
</dbReference>
<dbReference type="Proteomes" id="UP001500665">
    <property type="component" value="Unassembled WGS sequence"/>
</dbReference>
<dbReference type="InterPro" id="IPR013525">
    <property type="entry name" value="ABC2_TM"/>
</dbReference>
<keyword evidence="3" id="KW-0813">Transport</keyword>
<protein>
    <recommendedName>
        <fullName evidence="9">ABC transmembrane type-2 domain-containing protein</fullName>
    </recommendedName>
</protein>
<evidence type="ECO:0000256" key="6">
    <source>
        <dbReference type="ARBA" id="ARBA00022989"/>
    </source>
</evidence>
<dbReference type="EMBL" id="BAAAHH010000005">
    <property type="protein sequence ID" value="GAA0945229.1"/>
    <property type="molecule type" value="Genomic_DNA"/>
</dbReference>
<dbReference type="Gene3D" id="3.40.1710.10">
    <property type="entry name" value="abc type-2 transporter like domain"/>
    <property type="match status" value="1"/>
</dbReference>
<dbReference type="InterPro" id="IPR051449">
    <property type="entry name" value="ABC-2_transporter_component"/>
</dbReference>
<comment type="subcellular location">
    <subcellularLocation>
        <location evidence="1">Cell membrane</location>
        <topology evidence="1">Multi-pass membrane protein</topology>
    </subcellularLocation>
</comment>
<keyword evidence="6 8" id="KW-1133">Transmembrane helix</keyword>
<reference evidence="11" key="1">
    <citation type="journal article" date="2019" name="Int. J. Syst. Evol. Microbiol.">
        <title>The Global Catalogue of Microorganisms (GCM) 10K type strain sequencing project: providing services to taxonomists for standard genome sequencing and annotation.</title>
        <authorList>
            <consortium name="The Broad Institute Genomics Platform"/>
            <consortium name="The Broad Institute Genome Sequencing Center for Infectious Disease"/>
            <person name="Wu L."/>
            <person name="Ma J."/>
        </authorList>
    </citation>
    <scope>NUCLEOTIDE SEQUENCE [LARGE SCALE GENOMIC DNA]</scope>
    <source>
        <strain evidence="11">JCM 10696</strain>
    </source>
</reference>
<gene>
    <name evidence="10" type="ORF">GCM10009550_18800</name>
</gene>
<dbReference type="PANTHER" id="PTHR30294:SF29">
    <property type="entry name" value="MULTIDRUG ABC TRANSPORTER PERMEASE YBHS-RELATED"/>
    <property type="match status" value="1"/>
</dbReference>
<feature type="transmembrane region" description="Helical" evidence="8">
    <location>
        <begin position="270"/>
        <end position="293"/>
    </location>
</feature>
<keyword evidence="4" id="KW-1003">Cell membrane</keyword>
<feature type="domain" description="ABC transmembrane type-2" evidence="9">
    <location>
        <begin position="153"/>
        <end position="381"/>
    </location>
</feature>
<feature type="transmembrane region" description="Helical" evidence="8">
    <location>
        <begin position="240"/>
        <end position="264"/>
    </location>
</feature>
<keyword evidence="5 8" id="KW-0812">Transmembrane</keyword>
<keyword evidence="7 8" id="KW-0472">Membrane</keyword>
<evidence type="ECO:0000256" key="4">
    <source>
        <dbReference type="ARBA" id="ARBA00022475"/>
    </source>
</evidence>
<evidence type="ECO:0000256" key="2">
    <source>
        <dbReference type="ARBA" id="ARBA00007783"/>
    </source>
</evidence>
<name>A0ABP4B2S8_9ACTN</name>
<feature type="transmembrane region" description="Helical" evidence="8">
    <location>
        <begin position="192"/>
        <end position="214"/>
    </location>
</feature>
<feature type="transmembrane region" description="Helical" evidence="8">
    <location>
        <begin position="21"/>
        <end position="40"/>
    </location>
</feature>
<evidence type="ECO:0000256" key="5">
    <source>
        <dbReference type="ARBA" id="ARBA00022692"/>
    </source>
</evidence>
<evidence type="ECO:0000256" key="7">
    <source>
        <dbReference type="ARBA" id="ARBA00023136"/>
    </source>
</evidence>
<evidence type="ECO:0000256" key="1">
    <source>
        <dbReference type="ARBA" id="ARBA00004651"/>
    </source>
</evidence>